<feature type="binding site" evidence="5">
    <location>
        <position position="181"/>
    </location>
    <ligand>
        <name>ATP</name>
        <dbReference type="ChEBI" id="CHEBI:30616"/>
    </ligand>
</feature>
<dbReference type="AlphaFoldDB" id="A0A3N6Q3Q0"/>
<keyword evidence="5" id="KW-0963">Cytoplasm</keyword>
<gene>
    <name evidence="5" type="primary">adk</name>
    <name evidence="8" type="ORF">D5R40_10280</name>
</gene>
<organism evidence="8 9">
    <name type="scientific">Okeania hirsuta</name>
    <dbReference type="NCBI Taxonomy" id="1458930"/>
    <lineage>
        <taxon>Bacteria</taxon>
        <taxon>Bacillati</taxon>
        <taxon>Cyanobacteriota</taxon>
        <taxon>Cyanophyceae</taxon>
        <taxon>Oscillatoriophycideae</taxon>
        <taxon>Oscillatoriales</taxon>
        <taxon>Microcoleaceae</taxon>
        <taxon>Okeania</taxon>
    </lineage>
</organism>
<evidence type="ECO:0000256" key="7">
    <source>
        <dbReference type="RuleBase" id="RU003331"/>
    </source>
</evidence>
<comment type="domain">
    <text evidence="5">Consists of three domains, a large central CORE domain and two small peripheral domains, NMPbind and LID, which undergo movements during catalysis. The LID domain closes over the site of phosphoryl transfer upon ATP binding. Assembling and dissambling the active center during each catalytic cycle provides an effective means to prevent ATP hydrolysis.</text>
</comment>
<dbReference type="Gene3D" id="3.40.50.300">
    <property type="entry name" value="P-loop containing nucleotide triphosphate hydrolases"/>
    <property type="match status" value="1"/>
</dbReference>
<name>A0A3N6Q3Q0_9CYAN</name>
<dbReference type="SUPFAM" id="SSF52540">
    <property type="entry name" value="P-loop containing nucleoside triphosphate hydrolases"/>
    <property type="match status" value="1"/>
</dbReference>
<dbReference type="PANTHER" id="PTHR23359">
    <property type="entry name" value="NUCLEOTIDE KINASE"/>
    <property type="match status" value="1"/>
</dbReference>
<feature type="binding site" evidence="5">
    <location>
        <position position="37"/>
    </location>
    <ligand>
        <name>AMP</name>
        <dbReference type="ChEBI" id="CHEBI:456215"/>
    </ligand>
</feature>
<comment type="function">
    <text evidence="5">Catalyzes the reversible transfer of the terminal phosphate group between ATP and AMP. Plays an important role in cellular energy homeostasis and in adenine nucleotide metabolism.</text>
</comment>
<feature type="binding site" evidence="5">
    <location>
        <begin position="11"/>
        <end position="16"/>
    </location>
    <ligand>
        <name>ATP</name>
        <dbReference type="ChEBI" id="CHEBI:30616"/>
    </ligand>
</feature>
<dbReference type="EC" id="2.7.4.3" evidence="5 7"/>
<comment type="similarity">
    <text evidence="5 6">Belongs to the adenylate kinase family.</text>
</comment>
<dbReference type="OrthoDB" id="9805030at2"/>
<comment type="catalytic activity">
    <reaction evidence="5 7">
        <text>AMP + ATP = 2 ADP</text>
        <dbReference type="Rhea" id="RHEA:12973"/>
        <dbReference type="ChEBI" id="CHEBI:30616"/>
        <dbReference type="ChEBI" id="CHEBI:456215"/>
        <dbReference type="ChEBI" id="CHEBI:456216"/>
        <dbReference type="EC" id="2.7.4.3"/>
    </reaction>
</comment>
<evidence type="ECO:0000313" key="8">
    <source>
        <dbReference type="EMBL" id="RQH45694.1"/>
    </source>
</evidence>
<dbReference type="CDD" id="cd01428">
    <property type="entry name" value="ADK"/>
    <property type="match status" value="1"/>
</dbReference>
<feature type="binding site" evidence="5">
    <location>
        <position position="153"/>
    </location>
    <ligand>
        <name>AMP</name>
        <dbReference type="ChEBI" id="CHEBI:456215"/>
    </ligand>
</feature>
<evidence type="ECO:0000256" key="1">
    <source>
        <dbReference type="ARBA" id="ARBA00022679"/>
    </source>
</evidence>
<dbReference type="InterPro" id="IPR033690">
    <property type="entry name" value="Adenylat_kinase_CS"/>
</dbReference>
<comment type="subcellular location">
    <subcellularLocation>
        <location evidence="5 7">Cytoplasm</location>
    </subcellularLocation>
</comment>
<evidence type="ECO:0000313" key="9">
    <source>
        <dbReference type="Proteomes" id="UP000269154"/>
    </source>
</evidence>
<keyword evidence="5 7" id="KW-0067">ATP-binding</keyword>
<evidence type="ECO:0000256" key="4">
    <source>
        <dbReference type="ARBA" id="ARBA00022777"/>
    </source>
</evidence>
<comment type="subunit">
    <text evidence="5 7">Monomer.</text>
</comment>
<feature type="binding site" evidence="5">
    <location>
        <position position="142"/>
    </location>
    <ligand>
        <name>AMP</name>
        <dbReference type="ChEBI" id="CHEBI:456215"/>
    </ligand>
</feature>
<comment type="caution">
    <text evidence="5">Lacks conserved residue(s) required for the propagation of feature annotation.</text>
</comment>
<dbReference type="NCBIfam" id="NF002700">
    <property type="entry name" value="PRK02496.1"/>
    <property type="match status" value="1"/>
</dbReference>
<feature type="binding site" evidence="5">
    <location>
        <position position="32"/>
    </location>
    <ligand>
        <name>AMP</name>
        <dbReference type="ChEBI" id="CHEBI:456215"/>
    </ligand>
</feature>
<evidence type="ECO:0000256" key="2">
    <source>
        <dbReference type="ARBA" id="ARBA00022727"/>
    </source>
</evidence>
<dbReference type="Pfam" id="PF00406">
    <property type="entry name" value="ADK"/>
    <property type="match status" value="1"/>
</dbReference>
<comment type="caution">
    <text evidence="8">The sequence shown here is derived from an EMBL/GenBank/DDBJ whole genome shotgun (WGS) entry which is preliminary data.</text>
</comment>
<evidence type="ECO:0000256" key="6">
    <source>
        <dbReference type="RuleBase" id="RU003330"/>
    </source>
</evidence>
<dbReference type="Proteomes" id="UP000269154">
    <property type="component" value="Unassembled WGS sequence"/>
</dbReference>
<dbReference type="GO" id="GO:0004017">
    <property type="term" value="F:AMP kinase activity"/>
    <property type="evidence" value="ECO:0007669"/>
    <property type="project" value="UniProtKB-UniRule"/>
</dbReference>
<keyword evidence="3 5" id="KW-0547">Nucleotide-binding</keyword>
<evidence type="ECO:0000256" key="5">
    <source>
        <dbReference type="HAMAP-Rule" id="MF_00235"/>
    </source>
</evidence>
<dbReference type="NCBIfam" id="NF001381">
    <property type="entry name" value="PRK00279.1-3"/>
    <property type="match status" value="1"/>
</dbReference>
<dbReference type="UniPathway" id="UPA00588">
    <property type="reaction ID" value="UER00649"/>
</dbReference>
<dbReference type="GO" id="GO:0005737">
    <property type="term" value="C:cytoplasm"/>
    <property type="evidence" value="ECO:0007669"/>
    <property type="project" value="UniProtKB-SubCell"/>
</dbReference>
<keyword evidence="1 5" id="KW-0808">Transferase</keyword>
<dbReference type="GO" id="GO:0005524">
    <property type="term" value="F:ATP binding"/>
    <property type="evidence" value="ECO:0007669"/>
    <property type="project" value="UniProtKB-UniRule"/>
</dbReference>
<dbReference type="PRINTS" id="PR00094">
    <property type="entry name" value="ADENYLTKNASE"/>
</dbReference>
<dbReference type="NCBIfam" id="NF011104">
    <property type="entry name" value="PRK14531.1"/>
    <property type="match status" value="1"/>
</dbReference>
<dbReference type="PROSITE" id="PS00113">
    <property type="entry name" value="ADENYLATE_KINASE"/>
    <property type="match status" value="1"/>
</dbReference>
<feature type="region of interest" description="NMP" evidence="5">
    <location>
        <begin position="31"/>
        <end position="60"/>
    </location>
</feature>
<keyword evidence="9" id="KW-1185">Reference proteome</keyword>
<dbReference type="HAMAP" id="MF_00235">
    <property type="entry name" value="Adenylate_kinase_Adk"/>
    <property type="match status" value="1"/>
</dbReference>
<reference evidence="8 9" key="1">
    <citation type="journal article" date="2018" name="ACS Chem. Biol.">
        <title>Ketoreductase domain dysfunction expands chemodiversity: malyngamide biosynthesis in the cyanobacterium Okeania hirsuta.</title>
        <authorList>
            <person name="Moss N.A."/>
            <person name="Leao T."/>
            <person name="Rankin M."/>
            <person name="McCullough T.M."/>
            <person name="Qu P."/>
            <person name="Korobeynikov A."/>
            <person name="Smith J.L."/>
            <person name="Gerwick L."/>
            <person name="Gerwick W.H."/>
        </authorList>
    </citation>
    <scope>NUCLEOTIDE SEQUENCE [LARGE SCALE GENOMIC DNA]</scope>
    <source>
        <strain evidence="8 9">PAB10Feb10-1</strain>
    </source>
</reference>
<feature type="binding site" evidence="5">
    <location>
        <position position="140"/>
    </location>
    <ligand>
        <name>ATP</name>
        <dbReference type="ChEBI" id="CHEBI:30616"/>
    </ligand>
</feature>
<dbReference type="GO" id="GO:0044209">
    <property type="term" value="P:AMP salvage"/>
    <property type="evidence" value="ECO:0007669"/>
    <property type="project" value="UniProtKB-UniRule"/>
</dbReference>
<keyword evidence="4 5" id="KW-0418">Kinase</keyword>
<dbReference type="RefSeq" id="WP_124143136.1">
    <property type="nucleotide sequence ID" value="NZ_CAWOKI010000329.1"/>
</dbReference>
<sequence>MVKLIFLGPPGAGKGTQASRIAEFYQVPHISTGDILRNNVAQKSTLGLQAKEYMDKGDLVPDGLILDMVEERLKKDDAQNGWVLDGFPRNVAQAHFVEKLLSGSKNGNDTQEEIAEISNSLMVINLQVPDEVLVGRLLSRGRQDDNEETIRNRLKVYDQQTQPLIEFYKERQQLFTIDGNQSVDAVTNSLKLSVNIS</sequence>
<dbReference type="EMBL" id="RCBY01000044">
    <property type="protein sequence ID" value="RQH45694.1"/>
    <property type="molecule type" value="Genomic_DNA"/>
</dbReference>
<feature type="binding site" evidence="5">
    <location>
        <begin position="58"/>
        <end position="60"/>
    </location>
    <ligand>
        <name>AMP</name>
        <dbReference type="ChEBI" id="CHEBI:456215"/>
    </ligand>
</feature>
<keyword evidence="2 5" id="KW-0545">Nucleotide biosynthesis</keyword>
<protein>
    <recommendedName>
        <fullName evidence="5 7">Adenylate kinase</fullName>
        <shortName evidence="5">AK</shortName>
        <ecNumber evidence="5 7">2.7.4.3</ecNumber>
    </recommendedName>
    <alternativeName>
        <fullName evidence="5">ATP-AMP transphosphorylase</fullName>
    </alternativeName>
    <alternativeName>
        <fullName evidence="5">ATP:AMP phosphotransferase</fullName>
    </alternativeName>
    <alternativeName>
        <fullName evidence="5">Adenylate monophosphate kinase</fullName>
    </alternativeName>
</protein>
<dbReference type="InterPro" id="IPR027417">
    <property type="entry name" value="P-loop_NTPase"/>
</dbReference>
<accession>A0A3N6Q3Q0</accession>
<feature type="binding site" evidence="5">
    <location>
        <position position="93"/>
    </location>
    <ligand>
        <name>AMP</name>
        <dbReference type="ChEBI" id="CHEBI:456215"/>
    </ligand>
</feature>
<dbReference type="NCBIfam" id="NF011100">
    <property type="entry name" value="PRK14527.1"/>
    <property type="match status" value="1"/>
</dbReference>
<proteinExistence type="inferred from homology"/>
<dbReference type="InterPro" id="IPR000850">
    <property type="entry name" value="Adenylat/UMP-CMP_kin"/>
</dbReference>
<feature type="binding site" evidence="5">
    <location>
        <begin position="86"/>
        <end position="89"/>
    </location>
    <ligand>
        <name>AMP</name>
        <dbReference type="ChEBI" id="CHEBI:456215"/>
    </ligand>
</feature>
<comment type="pathway">
    <text evidence="5">Purine metabolism; AMP biosynthesis via salvage pathway; AMP from ADP: step 1/1.</text>
</comment>
<evidence type="ECO:0000256" key="3">
    <source>
        <dbReference type="ARBA" id="ARBA00022741"/>
    </source>
</evidence>